<protein>
    <submittedName>
        <fullName evidence="3">Signal peptidase</fullName>
    </submittedName>
</protein>
<gene>
    <name evidence="3" type="ORF">GCM10017764_30720</name>
</gene>
<keyword evidence="1" id="KW-0732">Signal</keyword>
<evidence type="ECO:0000313" key="4">
    <source>
        <dbReference type="Proteomes" id="UP000620550"/>
    </source>
</evidence>
<dbReference type="RefSeq" id="WP_189627583.1">
    <property type="nucleotide sequence ID" value="NZ_BNAF01000012.1"/>
</dbReference>
<feature type="chain" id="PRO_5046619095" evidence="1">
    <location>
        <begin position="20"/>
        <end position="147"/>
    </location>
</feature>
<name>A0ABQ3HYU0_9SPHI</name>
<keyword evidence="4" id="KW-1185">Reference proteome</keyword>
<comment type="caution">
    <text evidence="3">The sequence shown here is derived from an EMBL/GenBank/DDBJ whole genome shotgun (WGS) entry which is preliminary data.</text>
</comment>
<evidence type="ECO:0000259" key="2">
    <source>
        <dbReference type="Pfam" id="PF09917"/>
    </source>
</evidence>
<dbReference type="Proteomes" id="UP000620550">
    <property type="component" value="Unassembled WGS sequence"/>
</dbReference>
<organism evidence="3 4">
    <name type="scientific">Sphingobacterium griseoflavum</name>
    <dbReference type="NCBI Taxonomy" id="1474952"/>
    <lineage>
        <taxon>Bacteria</taxon>
        <taxon>Pseudomonadati</taxon>
        <taxon>Bacteroidota</taxon>
        <taxon>Sphingobacteriia</taxon>
        <taxon>Sphingobacteriales</taxon>
        <taxon>Sphingobacteriaceae</taxon>
        <taxon>Sphingobacterium</taxon>
    </lineage>
</organism>
<dbReference type="Gene3D" id="2.40.128.520">
    <property type="match status" value="1"/>
</dbReference>
<evidence type="ECO:0000313" key="3">
    <source>
        <dbReference type="EMBL" id="GHE45244.1"/>
    </source>
</evidence>
<evidence type="ECO:0000256" key="1">
    <source>
        <dbReference type="SAM" id="SignalP"/>
    </source>
</evidence>
<reference evidence="4" key="1">
    <citation type="journal article" date="2019" name="Int. J. Syst. Evol. Microbiol.">
        <title>The Global Catalogue of Microorganisms (GCM) 10K type strain sequencing project: providing services to taxonomists for standard genome sequencing and annotation.</title>
        <authorList>
            <consortium name="The Broad Institute Genomics Platform"/>
            <consortium name="The Broad Institute Genome Sequencing Center for Infectious Disease"/>
            <person name="Wu L."/>
            <person name="Ma J."/>
        </authorList>
    </citation>
    <scope>NUCLEOTIDE SEQUENCE [LARGE SCALE GENOMIC DNA]</scope>
    <source>
        <strain evidence="4">CGMCC 1.12966</strain>
    </source>
</reference>
<dbReference type="Pfam" id="PF09917">
    <property type="entry name" value="DUF2147"/>
    <property type="match status" value="1"/>
</dbReference>
<dbReference type="PANTHER" id="PTHR36919:SF2">
    <property type="entry name" value="BLL6627 PROTEIN"/>
    <property type="match status" value="1"/>
</dbReference>
<dbReference type="PANTHER" id="PTHR36919">
    <property type="entry name" value="BLR1215 PROTEIN"/>
    <property type="match status" value="1"/>
</dbReference>
<dbReference type="EMBL" id="BNAF01000012">
    <property type="protein sequence ID" value="GHE45244.1"/>
    <property type="molecule type" value="Genomic_DNA"/>
</dbReference>
<feature type="domain" description="DUF2147" evidence="2">
    <location>
        <begin position="28"/>
        <end position="145"/>
    </location>
</feature>
<feature type="signal peptide" evidence="1">
    <location>
        <begin position="1"/>
        <end position="19"/>
    </location>
</feature>
<accession>A0ABQ3HYU0</accession>
<sequence>MKKLLFATVMLLTSALSFAQQPADKIIGKWESVAGDVKLKFAIFKQDGKYFGKLLWASNMFEADGKTPKKDNNNPNKCLKNRSRQGIVNVTDLKFEKGEYSGGKLYNPSDGDTYSLNAKLKSENELHLRGYLGVSLLGKTMKFKRIQ</sequence>
<proteinExistence type="predicted"/>
<dbReference type="InterPro" id="IPR019223">
    <property type="entry name" value="DUF2147"/>
</dbReference>